<protein>
    <submittedName>
        <fullName evidence="2">Uncharacterized protein</fullName>
    </submittedName>
</protein>
<feature type="region of interest" description="Disordered" evidence="1">
    <location>
        <begin position="53"/>
        <end position="91"/>
    </location>
</feature>
<dbReference type="EMBL" id="CAJNNW010027228">
    <property type="protein sequence ID" value="CAE8690264.1"/>
    <property type="molecule type" value="Genomic_DNA"/>
</dbReference>
<organism evidence="2 4">
    <name type="scientific">Polarella glacialis</name>
    <name type="common">Dinoflagellate</name>
    <dbReference type="NCBI Taxonomy" id="89957"/>
    <lineage>
        <taxon>Eukaryota</taxon>
        <taxon>Sar</taxon>
        <taxon>Alveolata</taxon>
        <taxon>Dinophyceae</taxon>
        <taxon>Suessiales</taxon>
        <taxon>Suessiaceae</taxon>
        <taxon>Polarella</taxon>
    </lineage>
</organism>
<feature type="compositionally biased region" description="Low complexity" evidence="1">
    <location>
        <begin position="60"/>
        <end position="75"/>
    </location>
</feature>
<comment type="caution">
    <text evidence="2">The sequence shown here is derived from an EMBL/GenBank/DDBJ whole genome shotgun (WGS) entry which is preliminary data.</text>
</comment>
<dbReference type="AlphaFoldDB" id="A0A813DI64"/>
<name>A0A813DI64_POLGL</name>
<dbReference type="Proteomes" id="UP000654075">
    <property type="component" value="Unassembled WGS sequence"/>
</dbReference>
<gene>
    <name evidence="2" type="ORF">PGLA1383_LOCUS6288</name>
    <name evidence="3" type="ORF">PGLA2088_LOCUS26874</name>
</gene>
<sequence>MAIITVSAPMYISPDQEGKAYKETFCKTGRYFGKEAALFLSDLSHESHTDEALSDVSTLAGSSGFHSASSSQAGDDQSDSSSEADDSDQGIFAFEEEAGSFELAVGEGPACDQFGMDIFEGSQKSLTLRDIFFVEA</sequence>
<evidence type="ECO:0000313" key="2">
    <source>
        <dbReference type="EMBL" id="CAE8587450.1"/>
    </source>
</evidence>
<proteinExistence type="predicted"/>
<evidence type="ECO:0000313" key="4">
    <source>
        <dbReference type="Proteomes" id="UP000654075"/>
    </source>
</evidence>
<reference evidence="2" key="1">
    <citation type="submission" date="2021-02" db="EMBL/GenBank/DDBJ databases">
        <authorList>
            <person name="Dougan E. K."/>
            <person name="Rhodes N."/>
            <person name="Thang M."/>
            <person name="Chan C."/>
        </authorList>
    </citation>
    <scope>NUCLEOTIDE SEQUENCE</scope>
</reference>
<accession>A0A813DI64</accession>
<evidence type="ECO:0000313" key="3">
    <source>
        <dbReference type="EMBL" id="CAE8690264.1"/>
    </source>
</evidence>
<keyword evidence="4" id="KW-1185">Reference proteome</keyword>
<evidence type="ECO:0000256" key="1">
    <source>
        <dbReference type="SAM" id="MobiDB-lite"/>
    </source>
</evidence>
<dbReference type="EMBL" id="CAJNNV010002590">
    <property type="protein sequence ID" value="CAE8587450.1"/>
    <property type="molecule type" value="Genomic_DNA"/>
</dbReference>
<feature type="compositionally biased region" description="Acidic residues" evidence="1">
    <location>
        <begin position="76"/>
        <end position="91"/>
    </location>
</feature>
<dbReference type="Proteomes" id="UP000626109">
    <property type="component" value="Unassembled WGS sequence"/>
</dbReference>